<dbReference type="EMBL" id="BLXT01006428">
    <property type="protein sequence ID" value="GFO31790.1"/>
    <property type="molecule type" value="Genomic_DNA"/>
</dbReference>
<dbReference type="Proteomes" id="UP000735302">
    <property type="component" value="Unassembled WGS sequence"/>
</dbReference>
<name>A0AAV4CIZ6_9GAST</name>
<dbReference type="AlphaFoldDB" id="A0AAV4CIZ6"/>
<sequence>MLYALVRDSKTGGKHVVSVIMTGGEVWLEPYRGMVQSENWTRRLVTEGRKTIVQSTDDQEDNDYDDNDARDSDGGGGSDVGGCSTGSGGGGGAAAAAAAGGGCCGSDSTRYFGVTGPP</sequence>
<proteinExistence type="predicted"/>
<gene>
    <name evidence="2" type="ORF">PoB_005829500</name>
</gene>
<feature type="region of interest" description="Disordered" evidence="1">
    <location>
        <begin position="50"/>
        <end position="102"/>
    </location>
</feature>
<protein>
    <submittedName>
        <fullName evidence="2">Uncharacterized protein</fullName>
    </submittedName>
</protein>
<evidence type="ECO:0000313" key="3">
    <source>
        <dbReference type="Proteomes" id="UP000735302"/>
    </source>
</evidence>
<keyword evidence="3" id="KW-1185">Reference proteome</keyword>
<organism evidence="2 3">
    <name type="scientific">Plakobranchus ocellatus</name>
    <dbReference type="NCBI Taxonomy" id="259542"/>
    <lineage>
        <taxon>Eukaryota</taxon>
        <taxon>Metazoa</taxon>
        <taxon>Spiralia</taxon>
        <taxon>Lophotrochozoa</taxon>
        <taxon>Mollusca</taxon>
        <taxon>Gastropoda</taxon>
        <taxon>Heterobranchia</taxon>
        <taxon>Euthyneura</taxon>
        <taxon>Panpulmonata</taxon>
        <taxon>Sacoglossa</taxon>
        <taxon>Placobranchoidea</taxon>
        <taxon>Plakobranchidae</taxon>
        <taxon>Plakobranchus</taxon>
    </lineage>
</organism>
<feature type="compositionally biased region" description="Acidic residues" evidence="1">
    <location>
        <begin position="57"/>
        <end position="66"/>
    </location>
</feature>
<evidence type="ECO:0000256" key="1">
    <source>
        <dbReference type="SAM" id="MobiDB-lite"/>
    </source>
</evidence>
<comment type="caution">
    <text evidence="2">The sequence shown here is derived from an EMBL/GenBank/DDBJ whole genome shotgun (WGS) entry which is preliminary data.</text>
</comment>
<evidence type="ECO:0000313" key="2">
    <source>
        <dbReference type="EMBL" id="GFO31790.1"/>
    </source>
</evidence>
<reference evidence="2 3" key="1">
    <citation type="journal article" date="2021" name="Elife">
        <title>Chloroplast acquisition without the gene transfer in kleptoplastic sea slugs, Plakobranchus ocellatus.</title>
        <authorList>
            <person name="Maeda T."/>
            <person name="Takahashi S."/>
            <person name="Yoshida T."/>
            <person name="Shimamura S."/>
            <person name="Takaki Y."/>
            <person name="Nagai Y."/>
            <person name="Toyoda A."/>
            <person name="Suzuki Y."/>
            <person name="Arimoto A."/>
            <person name="Ishii H."/>
            <person name="Satoh N."/>
            <person name="Nishiyama T."/>
            <person name="Hasebe M."/>
            <person name="Maruyama T."/>
            <person name="Minagawa J."/>
            <person name="Obokata J."/>
            <person name="Shigenobu S."/>
        </authorList>
    </citation>
    <scope>NUCLEOTIDE SEQUENCE [LARGE SCALE GENOMIC DNA]</scope>
</reference>
<feature type="compositionally biased region" description="Gly residues" evidence="1">
    <location>
        <begin position="74"/>
        <end position="102"/>
    </location>
</feature>
<accession>A0AAV4CIZ6</accession>